<comment type="similarity">
    <text evidence="2">Belongs to the SspI family.</text>
</comment>
<keyword evidence="4" id="KW-1185">Reference proteome</keyword>
<evidence type="ECO:0000313" key="3">
    <source>
        <dbReference type="EMBL" id="MBP1905531.1"/>
    </source>
</evidence>
<dbReference type="Proteomes" id="UP001519272">
    <property type="component" value="Unassembled WGS sequence"/>
</dbReference>
<accession>A0ABS4FSH7</accession>
<evidence type="ECO:0000256" key="1">
    <source>
        <dbReference type="ARBA" id="ARBA00022969"/>
    </source>
</evidence>
<comment type="induction">
    <text evidence="2">Expressed only in the forespore compartment of sporulating cells.</text>
</comment>
<sequence length="74" mass="8435">MPITMDLRQAVIHKMHGKSEDGLREMIDGSIHAQEAALPGLGVVFELMWEDLAEPKKEAVVRKLHHQLEEIDKH</sequence>
<comment type="caution">
    <text evidence="3">The sequence shown here is derived from an EMBL/GenBank/DDBJ whole genome shotgun (WGS) entry which is preliminary data.</text>
</comment>
<dbReference type="RefSeq" id="WP_210089164.1">
    <property type="nucleotide sequence ID" value="NZ_JAGGKG010000009.1"/>
</dbReference>
<organism evidence="3 4">
    <name type="scientific">Paenibacillus turicensis</name>
    <dbReference type="NCBI Taxonomy" id="160487"/>
    <lineage>
        <taxon>Bacteria</taxon>
        <taxon>Bacillati</taxon>
        <taxon>Bacillota</taxon>
        <taxon>Bacilli</taxon>
        <taxon>Bacillales</taxon>
        <taxon>Paenibacillaceae</taxon>
        <taxon>Paenibacillus</taxon>
    </lineage>
</organism>
<name>A0ABS4FSH7_9BACL</name>
<keyword evidence="1 2" id="KW-0749">Sporulation</keyword>
<protein>
    <recommendedName>
        <fullName evidence="2">Small, acid-soluble spore protein I</fullName>
        <shortName evidence="2">SASP I</shortName>
    </recommendedName>
</protein>
<evidence type="ECO:0000256" key="2">
    <source>
        <dbReference type="HAMAP-Rule" id="MF_00669"/>
    </source>
</evidence>
<evidence type="ECO:0000313" key="4">
    <source>
        <dbReference type="Proteomes" id="UP001519272"/>
    </source>
</evidence>
<reference evidence="3 4" key="1">
    <citation type="submission" date="2021-03" db="EMBL/GenBank/DDBJ databases">
        <title>Genomic Encyclopedia of Type Strains, Phase IV (KMG-IV): sequencing the most valuable type-strain genomes for metagenomic binning, comparative biology and taxonomic classification.</title>
        <authorList>
            <person name="Goeker M."/>
        </authorList>
    </citation>
    <scope>NUCLEOTIDE SEQUENCE [LARGE SCALE GENOMIC DNA]</scope>
    <source>
        <strain evidence="3 4">DSM 14349</strain>
    </source>
</reference>
<proteinExistence type="evidence at transcript level"/>
<dbReference type="EMBL" id="JAGGKG010000009">
    <property type="protein sequence ID" value="MBP1905531.1"/>
    <property type="molecule type" value="Genomic_DNA"/>
</dbReference>
<dbReference type="Pfam" id="PF14098">
    <property type="entry name" value="SSPI"/>
    <property type="match status" value="1"/>
</dbReference>
<dbReference type="HAMAP" id="MF_00669">
    <property type="entry name" value="SspI"/>
    <property type="match status" value="1"/>
</dbReference>
<gene>
    <name evidence="2" type="primary">sspI</name>
    <name evidence="3" type="ORF">J2Z32_002161</name>
</gene>
<comment type="subcellular location">
    <subcellularLocation>
        <location evidence="2">Spore core</location>
    </subcellularLocation>
</comment>
<dbReference type="InterPro" id="IPR017525">
    <property type="entry name" value="SspI"/>
</dbReference>